<evidence type="ECO:0000256" key="7">
    <source>
        <dbReference type="RuleBase" id="RU363032"/>
    </source>
</evidence>
<feature type="compositionally biased region" description="Polar residues" evidence="8">
    <location>
        <begin position="315"/>
        <end position="325"/>
    </location>
</feature>
<protein>
    <submittedName>
        <fullName evidence="10">Peptide/nickel transport system permease protein</fullName>
    </submittedName>
</protein>
<feature type="transmembrane region" description="Helical" evidence="7">
    <location>
        <begin position="7"/>
        <end position="29"/>
    </location>
</feature>
<gene>
    <name evidence="10" type="ORF">EV380_1764</name>
</gene>
<dbReference type="Pfam" id="PF00528">
    <property type="entry name" value="BPD_transp_1"/>
    <property type="match status" value="1"/>
</dbReference>
<feature type="transmembrane region" description="Helical" evidence="7">
    <location>
        <begin position="108"/>
        <end position="134"/>
    </location>
</feature>
<evidence type="ECO:0000256" key="3">
    <source>
        <dbReference type="ARBA" id="ARBA00022475"/>
    </source>
</evidence>
<keyword evidence="4 7" id="KW-0812">Transmembrane</keyword>
<accession>A0A4Q8ADG7</accession>
<evidence type="ECO:0000256" key="5">
    <source>
        <dbReference type="ARBA" id="ARBA00022989"/>
    </source>
</evidence>
<dbReference type="PANTHER" id="PTHR43163:SF6">
    <property type="entry name" value="DIPEPTIDE TRANSPORT SYSTEM PERMEASE PROTEIN DPPB-RELATED"/>
    <property type="match status" value="1"/>
</dbReference>
<evidence type="ECO:0000256" key="1">
    <source>
        <dbReference type="ARBA" id="ARBA00004651"/>
    </source>
</evidence>
<dbReference type="Gene3D" id="1.10.3720.10">
    <property type="entry name" value="MetI-like"/>
    <property type="match status" value="1"/>
</dbReference>
<dbReference type="GO" id="GO:0071916">
    <property type="term" value="F:dipeptide transmembrane transporter activity"/>
    <property type="evidence" value="ECO:0007669"/>
    <property type="project" value="TreeGrafter"/>
</dbReference>
<keyword evidence="3" id="KW-1003">Cell membrane</keyword>
<evidence type="ECO:0000256" key="8">
    <source>
        <dbReference type="SAM" id="MobiDB-lite"/>
    </source>
</evidence>
<feature type="transmembrane region" description="Helical" evidence="7">
    <location>
        <begin position="240"/>
        <end position="262"/>
    </location>
</feature>
<dbReference type="InterPro" id="IPR035906">
    <property type="entry name" value="MetI-like_sf"/>
</dbReference>
<dbReference type="GO" id="GO:0005886">
    <property type="term" value="C:plasma membrane"/>
    <property type="evidence" value="ECO:0007669"/>
    <property type="project" value="UniProtKB-SubCell"/>
</dbReference>
<evidence type="ECO:0000256" key="4">
    <source>
        <dbReference type="ARBA" id="ARBA00022692"/>
    </source>
</evidence>
<keyword evidence="5 7" id="KW-1133">Transmembrane helix</keyword>
<dbReference type="EMBL" id="SHLA01000001">
    <property type="protein sequence ID" value="RZU62174.1"/>
    <property type="molecule type" value="Genomic_DNA"/>
</dbReference>
<evidence type="ECO:0000256" key="2">
    <source>
        <dbReference type="ARBA" id="ARBA00022448"/>
    </source>
</evidence>
<evidence type="ECO:0000259" key="9">
    <source>
        <dbReference type="PROSITE" id="PS50928"/>
    </source>
</evidence>
<reference evidence="10 11" key="1">
    <citation type="submission" date="2019-02" db="EMBL/GenBank/DDBJ databases">
        <title>Sequencing the genomes of 1000 actinobacteria strains.</title>
        <authorList>
            <person name="Klenk H.-P."/>
        </authorList>
    </citation>
    <scope>NUCLEOTIDE SEQUENCE [LARGE SCALE GENOMIC DNA]</scope>
    <source>
        <strain evidence="10 11">DSM 17364</strain>
    </source>
</reference>
<feature type="region of interest" description="Disordered" evidence="8">
    <location>
        <begin position="314"/>
        <end position="334"/>
    </location>
</feature>
<dbReference type="PANTHER" id="PTHR43163">
    <property type="entry name" value="DIPEPTIDE TRANSPORT SYSTEM PERMEASE PROTEIN DPPB-RELATED"/>
    <property type="match status" value="1"/>
</dbReference>
<name>A0A4Q8ADG7_9MICC</name>
<feature type="transmembrane region" description="Helical" evidence="7">
    <location>
        <begin position="146"/>
        <end position="172"/>
    </location>
</feature>
<evidence type="ECO:0000313" key="10">
    <source>
        <dbReference type="EMBL" id="RZU62174.1"/>
    </source>
</evidence>
<proteinExistence type="inferred from homology"/>
<dbReference type="PROSITE" id="PS50928">
    <property type="entry name" value="ABC_TM1"/>
    <property type="match status" value="1"/>
</dbReference>
<dbReference type="CDD" id="cd06261">
    <property type="entry name" value="TM_PBP2"/>
    <property type="match status" value="1"/>
</dbReference>
<dbReference type="AlphaFoldDB" id="A0A4Q8ADG7"/>
<sequence>MRYLRWLLTRLAGGLFVLWAVATLVFIGIRLVPGDPVEAIVGGPGSQAGPEAFALARAEYGLDQPLPVQYGTMLANLASGDLGTSYSLKAPVAEVVAEQLPGTLTLAFLAWALAWVLAVAAALFTALAAGPRLAHLADALGSGLEILAAAVPHFWLGSILVLVFATGLGWLPPVATDSAAGLVLPVATLALPLAGFLGQVMRESLATALASPFALAARARGESEADVLLRHGLRHAALPGISLSGWALGSLISGAVVVEALFARGGLGRTLLSAVTVRDIPLVTGVVLVSALTYVVVMAAADVVERLVDPRPGSARTTALRASTPQPAPAGGRP</sequence>
<comment type="similarity">
    <text evidence="7">Belongs to the binding-protein-dependent transport system permease family.</text>
</comment>
<dbReference type="SUPFAM" id="SSF161098">
    <property type="entry name" value="MetI-like"/>
    <property type="match status" value="1"/>
</dbReference>
<feature type="domain" description="ABC transmembrane type-1" evidence="9">
    <location>
        <begin position="100"/>
        <end position="305"/>
    </location>
</feature>
<evidence type="ECO:0000256" key="6">
    <source>
        <dbReference type="ARBA" id="ARBA00023136"/>
    </source>
</evidence>
<dbReference type="OrthoDB" id="9778910at2"/>
<organism evidence="10 11">
    <name type="scientific">Zhihengliuella halotolerans</name>
    <dbReference type="NCBI Taxonomy" id="370736"/>
    <lineage>
        <taxon>Bacteria</taxon>
        <taxon>Bacillati</taxon>
        <taxon>Actinomycetota</taxon>
        <taxon>Actinomycetes</taxon>
        <taxon>Micrococcales</taxon>
        <taxon>Micrococcaceae</taxon>
        <taxon>Zhihengliuella</taxon>
    </lineage>
</organism>
<keyword evidence="2 7" id="KW-0813">Transport</keyword>
<dbReference type="Pfam" id="PF19300">
    <property type="entry name" value="BPD_transp_1_N"/>
    <property type="match status" value="1"/>
</dbReference>
<feature type="transmembrane region" description="Helical" evidence="7">
    <location>
        <begin position="282"/>
        <end position="304"/>
    </location>
</feature>
<keyword evidence="11" id="KW-1185">Reference proteome</keyword>
<dbReference type="InterPro" id="IPR000515">
    <property type="entry name" value="MetI-like"/>
</dbReference>
<dbReference type="InterPro" id="IPR045621">
    <property type="entry name" value="BPD_transp_1_N"/>
</dbReference>
<comment type="subcellular location">
    <subcellularLocation>
        <location evidence="1 7">Cell membrane</location>
        <topology evidence="1 7">Multi-pass membrane protein</topology>
    </subcellularLocation>
</comment>
<dbReference type="RefSeq" id="WP_130450740.1">
    <property type="nucleotide sequence ID" value="NZ_SHLA01000001.1"/>
</dbReference>
<comment type="caution">
    <text evidence="10">The sequence shown here is derived from an EMBL/GenBank/DDBJ whole genome shotgun (WGS) entry which is preliminary data.</text>
</comment>
<evidence type="ECO:0000313" key="11">
    <source>
        <dbReference type="Proteomes" id="UP000292685"/>
    </source>
</evidence>
<dbReference type="Proteomes" id="UP000292685">
    <property type="component" value="Unassembled WGS sequence"/>
</dbReference>
<feature type="transmembrane region" description="Helical" evidence="7">
    <location>
        <begin position="178"/>
        <end position="197"/>
    </location>
</feature>
<keyword evidence="6 7" id="KW-0472">Membrane</keyword>